<keyword evidence="3" id="KW-1185">Reference proteome</keyword>
<sequence>MTYAVISASVSPLKQETFYPTHYWVPSRKGYFAVSRTKSKFCNLQGLVFLEINGSNGKRKKTKDVSNVHVSIAKVKTFNRNQLDVKRNTFTNILMLCCVRTLPVKNEEIIRARA</sequence>
<name>A0A085LZB0_9BILA</name>
<evidence type="ECO:0000313" key="3">
    <source>
        <dbReference type="Proteomes" id="UP000030764"/>
    </source>
</evidence>
<proteinExistence type="predicted"/>
<dbReference type="Proteomes" id="UP000030758">
    <property type="component" value="Unassembled WGS sequence"/>
</dbReference>
<dbReference type="AlphaFoldDB" id="A0A085LZB0"/>
<evidence type="ECO:0000313" key="1">
    <source>
        <dbReference type="EMBL" id="KFD50306.1"/>
    </source>
</evidence>
<reference evidence="1 3" key="1">
    <citation type="journal article" date="2014" name="Nat. Genet.">
        <title>Genome and transcriptome of the porcine whipworm Trichuris suis.</title>
        <authorList>
            <person name="Jex A.R."/>
            <person name="Nejsum P."/>
            <person name="Schwarz E.M."/>
            <person name="Hu L."/>
            <person name="Young N.D."/>
            <person name="Hall R.S."/>
            <person name="Korhonen P.K."/>
            <person name="Liao S."/>
            <person name="Thamsborg S."/>
            <person name="Xia J."/>
            <person name="Xu P."/>
            <person name="Wang S."/>
            <person name="Scheerlinck J.P."/>
            <person name="Hofmann A."/>
            <person name="Sternberg P.W."/>
            <person name="Wang J."/>
            <person name="Gasser R.B."/>
        </authorList>
    </citation>
    <scope>NUCLEOTIDE SEQUENCE [LARGE SCALE GENOMIC DNA]</scope>
    <source>
        <strain evidence="2">DCEP-RM93F</strain>
        <strain evidence="1">DCEP-RM93M</strain>
    </source>
</reference>
<organism evidence="1 3">
    <name type="scientific">Trichuris suis</name>
    <name type="common">pig whipworm</name>
    <dbReference type="NCBI Taxonomy" id="68888"/>
    <lineage>
        <taxon>Eukaryota</taxon>
        <taxon>Metazoa</taxon>
        <taxon>Ecdysozoa</taxon>
        <taxon>Nematoda</taxon>
        <taxon>Enoplea</taxon>
        <taxon>Dorylaimia</taxon>
        <taxon>Trichinellida</taxon>
        <taxon>Trichuridae</taxon>
        <taxon>Trichuris</taxon>
    </lineage>
</organism>
<gene>
    <name evidence="1" type="ORF">M513_08806</name>
    <name evidence="2" type="ORF">M514_08806</name>
</gene>
<evidence type="ECO:0000313" key="2">
    <source>
        <dbReference type="EMBL" id="KFD69532.1"/>
    </source>
</evidence>
<dbReference type="EMBL" id="KL367495">
    <property type="protein sequence ID" value="KFD69532.1"/>
    <property type="molecule type" value="Genomic_DNA"/>
</dbReference>
<dbReference type="EMBL" id="KL363255">
    <property type="protein sequence ID" value="KFD50306.1"/>
    <property type="molecule type" value="Genomic_DNA"/>
</dbReference>
<protein>
    <submittedName>
        <fullName evidence="1">Uncharacterized protein</fullName>
    </submittedName>
</protein>
<dbReference type="Proteomes" id="UP000030764">
    <property type="component" value="Unassembled WGS sequence"/>
</dbReference>
<accession>A0A085LZB0</accession>